<evidence type="ECO:0000313" key="19">
    <source>
        <dbReference type="Proteomes" id="UP000813462"/>
    </source>
</evidence>
<dbReference type="EC" id="2.7.11.1" evidence="3"/>
<reference evidence="18" key="1">
    <citation type="journal article" date="2021" name="Front. Plant Sci.">
        <title>Chromosome-Scale Genome Assembly for Chinese Sour Jujube and Insights Into Its Genome Evolution and Domestication Signature.</title>
        <authorList>
            <person name="Shen L.-Y."/>
            <person name="Luo H."/>
            <person name="Wang X.-L."/>
            <person name="Wang X.-M."/>
            <person name="Qiu X.-J."/>
            <person name="Liu H."/>
            <person name="Zhou S.-S."/>
            <person name="Jia K.-H."/>
            <person name="Nie S."/>
            <person name="Bao Y.-T."/>
            <person name="Zhang R.-G."/>
            <person name="Yun Q.-Z."/>
            <person name="Chai Y.-H."/>
            <person name="Lu J.-Y."/>
            <person name="Li Y."/>
            <person name="Zhao S.-W."/>
            <person name="Mao J.-F."/>
            <person name="Jia S.-G."/>
            <person name="Mao Y.-M."/>
        </authorList>
    </citation>
    <scope>NUCLEOTIDE SEQUENCE</scope>
    <source>
        <strain evidence="18">AT0</strain>
        <tissue evidence="18">Leaf</tissue>
    </source>
</reference>
<dbReference type="InterPro" id="IPR001245">
    <property type="entry name" value="Ser-Thr/Tyr_kinase_cat_dom"/>
</dbReference>
<evidence type="ECO:0000256" key="7">
    <source>
        <dbReference type="ARBA" id="ARBA00022679"/>
    </source>
</evidence>
<evidence type="ECO:0000256" key="8">
    <source>
        <dbReference type="ARBA" id="ARBA00022707"/>
    </source>
</evidence>
<dbReference type="EMBL" id="JAEACU010000009">
    <property type="protein sequence ID" value="KAH7518289.1"/>
    <property type="molecule type" value="Genomic_DNA"/>
</dbReference>
<evidence type="ECO:0000256" key="1">
    <source>
        <dbReference type="ARBA" id="ARBA00004193"/>
    </source>
</evidence>
<dbReference type="FunFam" id="1.25.40.10:FF:000016">
    <property type="entry name" value="probable serine/threonine-protein kinase At4g35230"/>
    <property type="match status" value="1"/>
</dbReference>
<dbReference type="PROSITE" id="PS50011">
    <property type="entry name" value="PROTEIN_KINASE_DOM"/>
    <property type="match status" value="1"/>
</dbReference>
<feature type="domain" description="Protein kinase" evidence="17">
    <location>
        <begin position="66"/>
        <end position="325"/>
    </location>
</feature>
<keyword evidence="4" id="KW-1003">Cell membrane</keyword>
<keyword evidence="12" id="KW-0472">Membrane</keyword>
<dbReference type="Proteomes" id="UP000813462">
    <property type="component" value="Unassembled WGS sequence"/>
</dbReference>
<dbReference type="GO" id="GO:0005524">
    <property type="term" value="F:ATP binding"/>
    <property type="evidence" value="ECO:0007669"/>
    <property type="project" value="UniProtKB-KW"/>
</dbReference>
<dbReference type="FunFam" id="1.10.510.10:FF:000069">
    <property type="entry name" value="probable serine/threonine-protein kinase At5g41260"/>
    <property type="match status" value="1"/>
</dbReference>
<evidence type="ECO:0000256" key="11">
    <source>
        <dbReference type="ARBA" id="ARBA00022840"/>
    </source>
</evidence>
<dbReference type="InterPro" id="IPR045845">
    <property type="entry name" value="BSK"/>
</dbReference>
<protein>
    <recommendedName>
        <fullName evidence="3">non-specific serine/threonine protein kinase</fullName>
        <ecNumber evidence="3">2.7.11.1</ecNumber>
    </recommendedName>
</protein>
<dbReference type="Pfam" id="PF25575">
    <property type="entry name" value="TPR_BSK1_C"/>
    <property type="match status" value="1"/>
</dbReference>
<dbReference type="InterPro" id="IPR000719">
    <property type="entry name" value="Prot_kinase_dom"/>
</dbReference>
<sequence length="506" mass="57193">MGCCISSFLRETHPEKDQTRQTHHQHAPVLHPPPTVGVDPATGGASTFAEFSFSDLKAATNNFSSEFIVSESGEKAPNLVYKGRLQNRRWIAVKKFTKLAWPDPKQFAEARGVGKFRHRRLANLIGYCCDGDERLLVAEYMPNDTLAKHLFHWENQTIEWGMRLRVAIYIAEALDYCSTEGRPLYHDLNAYRVLFDEDGDPRLSCFGLMKNSRDGKSYSTNLAYTPPEYLKNGRVTPESVIYSFGTVLLDLLSGKHIPPSHVSGLLALDMIKEKNIMLLMDSHLEGKFSTEEATVVVNLASQCLQYEPRERPKTKDLVATLAPLQAKPDVPSYIMLGIPKHEEAPSTPQRPLSAMGEACSRMDLTAIHQILVMAHYRDDEGTNELSFQEWTQQMRDMLEARKRGDYAFRDKEFKTAIDCYSQFIDVGTMVSPTVFARRSLCYLLCEQPDPALRDAMQAQCVYPDWPTAFYMQSVALAKLDMHKDAADMLNEATTLEEKRQKGGRGS</sequence>
<organism evidence="18 19">
    <name type="scientific">Ziziphus jujuba var. spinosa</name>
    <dbReference type="NCBI Taxonomy" id="714518"/>
    <lineage>
        <taxon>Eukaryota</taxon>
        <taxon>Viridiplantae</taxon>
        <taxon>Streptophyta</taxon>
        <taxon>Embryophyta</taxon>
        <taxon>Tracheophyta</taxon>
        <taxon>Spermatophyta</taxon>
        <taxon>Magnoliopsida</taxon>
        <taxon>eudicotyledons</taxon>
        <taxon>Gunneridae</taxon>
        <taxon>Pentapetalae</taxon>
        <taxon>rosids</taxon>
        <taxon>fabids</taxon>
        <taxon>Rosales</taxon>
        <taxon>Rhamnaceae</taxon>
        <taxon>Paliureae</taxon>
        <taxon>Ziziphus</taxon>
    </lineage>
</organism>
<feature type="compositionally biased region" description="Basic and acidic residues" evidence="16">
    <location>
        <begin position="11"/>
        <end position="20"/>
    </location>
</feature>
<dbReference type="SUPFAM" id="SSF48452">
    <property type="entry name" value="TPR-like"/>
    <property type="match status" value="1"/>
</dbReference>
<evidence type="ECO:0000256" key="15">
    <source>
        <dbReference type="ARBA" id="ARBA00048679"/>
    </source>
</evidence>
<dbReference type="GO" id="GO:0004674">
    <property type="term" value="F:protein serine/threonine kinase activity"/>
    <property type="evidence" value="ECO:0007669"/>
    <property type="project" value="UniProtKB-KW"/>
</dbReference>
<dbReference type="GO" id="GO:0005886">
    <property type="term" value="C:plasma membrane"/>
    <property type="evidence" value="ECO:0007669"/>
    <property type="project" value="UniProtKB-SubCell"/>
</dbReference>
<keyword evidence="10" id="KW-0418">Kinase</keyword>
<evidence type="ECO:0000256" key="12">
    <source>
        <dbReference type="ARBA" id="ARBA00023136"/>
    </source>
</evidence>
<accession>A0A978UTT9</accession>
<comment type="subcellular location">
    <subcellularLocation>
        <location evidence="1">Cell membrane</location>
        <topology evidence="1">Lipid-anchor</topology>
    </subcellularLocation>
</comment>
<dbReference type="FunFam" id="3.30.200.20:FF:000154">
    <property type="entry name" value="probable serine/threonine-protein kinase At4g35230"/>
    <property type="match status" value="1"/>
</dbReference>
<comment type="caution">
    <text evidence="18">The sequence shown here is derived from an EMBL/GenBank/DDBJ whole genome shotgun (WGS) entry which is preliminary data.</text>
</comment>
<evidence type="ECO:0000259" key="17">
    <source>
        <dbReference type="PROSITE" id="PS50011"/>
    </source>
</evidence>
<evidence type="ECO:0000313" key="18">
    <source>
        <dbReference type="EMBL" id="KAH7518289.1"/>
    </source>
</evidence>
<evidence type="ECO:0000256" key="5">
    <source>
        <dbReference type="ARBA" id="ARBA00022527"/>
    </source>
</evidence>
<evidence type="ECO:0000256" key="9">
    <source>
        <dbReference type="ARBA" id="ARBA00022741"/>
    </source>
</evidence>
<keyword evidence="11" id="KW-0067">ATP-binding</keyword>
<comment type="catalytic activity">
    <reaction evidence="14">
        <text>L-threonyl-[protein] + ATP = O-phospho-L-threonyl-[protein] + ADP + H(+)</text>
        <dbReference type="Rhea" id="RHEA:46608"/>
        <dbReference type="Rhea" id="RHEA-COMP:11060"/>
        <dbReference type="Rhea" id="RHEA-COMP:11605"/>
        <dbReference type="ChEBI" id="CHEBI:15378"/>
        <dbReference type="ChEBI" id="CHEBI:30013"/>
        <dbReference type="ChEBI" id="CHEBI:30616"/>
        <dbReference type="ChEBI" id="CHEBI:61977"/>
        <dbReference type="ChEBI" id="CHEBI:456216"/>
        <dbReference type="EC" id="2.7.11.1"/>
    </reaction>
</comment>
<evidence type="ECO:0000256" key="13">
    <source>
        <dbReference type="ARBA" id="ARBA00023288"/>
    </source>
</evidence>
<evidence type="ECO:0000256" key="10">
    <source>
        <dbReference type="ARBA" id="ARBA00022777"/>
    </source>
</evidence>
<dbReference type="PANTHER" id="PTHR45863">
    <property type="entry name" value="SERINE/THREONINE-PROTEIN KINASE BSK5"/>
    <property type="match status" value="1"/>
</dbReference>
<keyword evidence="9" id="KW-0547">Nucleotide-binding</keyword>
<dbReference type="Pfam" id="PF07714">
    <property type="entry name" value="PK_Tyr_Ser-Thr"/>
    <property type="match status" value="1"/>
</dbReference>
<evidence type="ECO:0000256" key="14">
    <source>
        <dbReference type="ARBA" id="ARBA00047899"/>
    </source>
</evidence>
<comment type="similarity">
    <text evidence="2">Belongs to the protein kinase superfamily. Ser/Thr protein kinase family.</text>
</comment>
<dbReference type="InterPro" id="IPR011009">
    <property type="entry name" value="Kinase-like_dom_sf"/>
</dbReference>
<keyword evidence="8" id="KW-0519">Myristate</keyword>
<evidence type="ECO:0000256" key="16">
    <source>
        <dbReference type="SAM" id="MobiDB-lite"/>
    </source>
</evidence>
<evidence type="ECO:0000256" key="4">
    <source>
        <dbReference type="ARBA" id="ARBA00022475"/>
    </source>
</evidence>
<dbReference type="Gene3D" id="1.25.40.10">
    <property type="entry name" value="Tetratricopeptide repeat domain"/>
    <property type="match status" value="1"/>
</dbReference>
<dbReference type="InterPro" id="IPR058209">
    <property type="entry name" value="TPR_BSK1_C"/>
</dbReference>
<dbReference type="Gene3D" id="1.10.510.10">
    <property type="entry name" value="Transferase(Phosphotransferase) domain 1"/>
    <property type="match status" value="1"/>
</dbReference>
<evidence type="ECO:0000256" key="6">
    <source>
        <dbReference type="ARBA" id="ARBA00022626"/>
    </source>
</evidence>
<proteinExistence type="inferred from homology"/>
<feature type="region of interest" description="Disordered" evidence="16">
    <location>
        <begin position="11"/>
        <end position="35"/>
    </location>
</feature>
<keyword evidence="13" id="KW-0449">Lipoprotein</keyword>
<gene>
    <name evidence="18" type="ORF">FEM48_Zijuj09G0155700</name>
</gene>
<dbReference type="GO" id="GO:0009742">
    <property type="term" value="P:brassinosteroid mediated signaling pathway"/>
    <property type="evidence" value="ECO:0007669"/>
    <property type="project" value="UniProtKB-KW"/>
</dbReference>
<evidence type="ECO:0000256" key="3">
    <source>
        <dbReference type="ARBA" id="ARBA00012513"/>
    </source>
</evidence>
<comment type="catalytic activity">
    <reaction evidence="15">
        <text>L-seryl-[protein] + ATP = O-phospho-L-seryl-[protein] + ADP + H(+)</text>
        <dbReference type="Rhea" id="RHEA:17989"/>
        <dbReference type="Rhea" id="RHEA-COMP:9863"/>
        <dbReference type="Rhea" id="RHEA-COMP:11604"/>
        <dbReference type="ChEBI" id="CHEBI:15378"/>
        <dbReference type="ChEBI" id="CHEBI:29999"/>
        <dbReference type="ChEBI" id="CHEBI:30616"/>
        <dbReference type="ChEBI" id="CHEBI:83421"/>
        <dbReference type="ChEBI" id="CHEBI:456216"/>
        <dbReference type="EC" id="2.7.11.1"/>
    </reaction>
</comment>
<keyword evidence="5" id="KW-0723">Serine/threonine-protein kinase</keyword>
<dbReference type="AlphaFoldDB" id="A0A978UTT9"/>
<evidence type="ECO:0000256" key="2">
    <source>
        <dbReference type="ARBA" id="ARBA00008684"/>
    </source>
</evidence>
<keyword evidence="6" id="KW-1070">Brassinosteroid signaling pathway</keyword>
<name>A0A978UTT9_ZIZJJ</name>
<dbReference type="PANTHER" id="PTHR45863:SF22">
    <property type="entry name" value="SERINE_THREONINE-PROTEIN KINASE BSK1"/>
    <property type="match status" value="1"/>
</dbReference>
<dbReference type="InterPro" id="IPR011990">
    <property type="entry name" value="TPR-like_helical_dom_sf"/>
</dbReference>
<keyword evidence="7" id="KW-0808">Transferase</keyword>
<dbReference type="Gene3D" id="3.30.200.20">
    <property type="entry name" value="Phosphorylase Kinase, domain 1"/>
    <property type="match status" value="1"/>
</dbReference>
<dbReference type="SUPFAM" id="SSF56112">
    <property type="entry name" value="Protein kinase-like (PK-like)"/>
    <property type="match status" value="1"/>
</dbReference>